<keyword evidence="1" id="KW-0812">Transmembrane</keyword>
<evidence type="ECO:0000313" key="1">
    <source>
        <dbReference type="EMBL" id="GLD73097.1"/>
    </source>
</evidence>
<dbReference type="AlphaFoldDB" id="A0AAD3RLP0"/>
<protein>
    <submittedName>
        <fullName evidence="1">Transmembrane protein 183A isoform X1</fullName>
    </submittedName>
</protein>
<comment type="caution">
    <text evidence="1">The sequence shown here is derived from an EMBL/GenBank/DDBJ whole genome shotgun (WGS) entry which is preliminary data.</text>
</comment>
<dbReference type="EMBL" id="BRZM01001400">
    <property type="protein sequence ID" value="GLD73097.1"/>
    <property type="molecule type" value="Genomic_DNA"/>
</dbReference>
<sequence length="183" mass="20716">MPKKGIRKRLKFRAGRLFGIRQQRNGCVFFFATVADYADADPAVVKSGRVKRLLQMKAYCLGQKRLGLRPEAFREFNFKFIKQSSLSTPAQTCATTAVFALVFQDSLAHRGKQKRGIRWDPGGVRSCIQCERLMDWWHYSIPVSTPRGVLLQQTTVPKNPTGLIASLPTNRKLYCDSANPDHV</sequence>
<evidence type="ECO:0000313" key="2">
    <source>
        <dbReference type="Proteomes" id="UP001279410"/>
    </source>
</evidence>
<gene>
    <name evidence="1" type="ORF">AKAME5_002442200</name>
</gene>
<name>A0AAD3RLP0_LATJO</name>
<proteinExistence type="predicted"/>
<accession>A0AAD3RLP0</accession>
<organism evidence="1 2">
    <name type="scientific">Lates japonicus</name>
    <name type="common">Japanese lates</name>
    <dbReference type="NCBI Taxonomy" id="270547"/>
    <lineage>
        <taxon>Eukaryota</taxon>
        <taxon>Metazoa</taxon>
        <taxon>Chordata</taxon>
        <taxon>Craniata</taxon>
        <taxon>Vertebrata</taxon>
        <taxon>Euteleostomi</taxon>
        <taxon>Actinopterygii</taxon>
        <taxon>Neopterygii</taxon>
        <taxon>Teleostei</taxon>
        <taxon>Neoteleostei</taxon>
        <taxon>Acanthomorphata</taxon>
        <taxon>Carangaria</taxon>
        <taxon>Carangaria incertae sedis</taxon>
        <taxon>Centropomidae</taxon>
        <taxon>Lates</taxon>
    </lineage>
</organism>
<keyword evidence="1" id="KW-0472">Membrane</keyword>
<dbReference type="Proteomes" id="UP001279410">
    <property type="component" value="Unassembled WGS sequence"/>
</dbReference>
<keyword evidence="2" id="KW-1185">Reference proteome</keyword>
<reference evidence="1" key="1">
    <citation type="submission" date="2022-08" db="EMBL/GenBank/DDBJ databases">
        <title>Genome sequencing of akame (Lates japonicus).</title>
        <authorList>
            <person name="Hashiguchi Y."/>
            <person name="Takahashi H."/>
        </authorList>
    </citation>
    <scope>NUCLEOTIDE SEQUENCE</scope>
    <source>
        <strain evidence="1">Kochi</strain>
    </source>
</reference>